<evidence type="ECO:0000313" key="4">
    <source>
        <dbReference type="Proteomes" id="UP001432292"/>
    </source>
</evidence>
<dbReference type="EMBL" id="BLIN01000005">
    <property type="protein sequence ID" value="GFE11353.1"/>
    <property type="molecule type" value="Genomic_DNA"/>
</dbReference>
<keyword evidence="4" id="KW-1185">Reference proteome</keyword>
<accession>A0A640SIH5</accession>
<gene>
    <name evidence="2" type="ORF">OG727_18025</name>
    <name evidence="1" type="ORF">Scani_76210</name>
</gene>
<evidence type="ECO:0000313" key="2">
    <source>
        <dbReference type="EMBL" id="WUS24008.1"/>
    </source>
</evidence>
<name>A0A640SIH5_9ACTN</name>
<dbReference type="RefSeq" id="WP_159482009.1">
    <property type="nucleotide sequence ID" value="NZ_BAAATH010000001.1"/>
</dbReference>
<dbReference type="OrthoDB" id="4317925at2"/>
<organism evidence="1 3">
    <name type="scientific">Streptomyces caniferus</name>
    <dbReference type="NCBI Taxonomy" id="285557"/>
    <lineage>
        <taxon>Bacteria</taxon>
        <taxon>Bacillati</taxon>
        <taxon>Actinomycetota</taxon>
        <taxon>Actinomycetes</taxon>
        <taxon>Kitasatosporales</taxon>
        <taxon>Streptomycetaceae</taxon>
        <taxon>Streptomyces</taxon>
    </lineage>
</organism>
<reference evidence="2" key="2">
    <citation type="submission" date="2022-10" db="EMBL/GenBank/DDBJ databases">
        <title>The complete genomes of actinobacterial strains from the NBC collection.</title>
        <authorList>
            <person name="Joergensen T.S."/>
            <person name="Alvarez Arevalo M."/>
            <person name="Sterndorff E.B."/>
            <person name="Faurdal D."/>
            <person name="Vuksanovic O."/>
            <person name="Mourched A.-S."/>
            <person name="Charusanti P."/>
            <person name="Shaw S."/>
            <person name="Blin K."/>
            <person name="Weber T."/>
        </authorList>
    </citation>
    <scope>NUCLEOTIDE SEQUENCE</scope>
    <source>
        <strain evidence="2">NBC_01256</strain>
    </source>
</reference>
<protein>
    <submittedName>
        <fullName evidence="1">Uncharacterized protein</fullName>
    </submittedName>
</protein>
<dbReference type="Proteomes" id="UP000435837">
    <property type="component" value="Unassembled WGS sequence"/>
</dbReference>
<proteinExistence type="predicted"/>
<dbReference type="GeneID" id="96637108"/>
<evidence type="ECO:0000313" key="1">
    <source>
        <dbReference type="EMBL" id="GFE11353.1"/>
    </source>
</evidence>
<reference evidence="1 3" key="1">
    <citation type="submission" date="2019-12" db="EMBL/GenBank/DDBJ databases">
        <title>Whole genome shotgun sequence of Streptomyces caniferus NBRC 15389.</title>
        <authorList>
            <person name="Ichikawa N."/>
            <person name="Kimura A."/>
            <person name="Kitahashi Y."/>
            <person name="Komaki H."/>
            <person name="Tamura T."/>
        </authorList>
    </citation>
    <scope>NUCLEOTIDE SEQUENCE [LARGE SCALE GENOMIC DNA]</scope>
    <source>
        <strain evidence="1 3">NBRC 15389</strain>
    </source>
</reference>
<evidence type="ECO:0000313" key="3">
    <source>
        <dbReference type="Proteomes" id="UP000435837"/>
    </source>
</evidence>
<dbReference type="EMBL" id="CP108473">
    <property type="protein sequence ID" value="WUS24008.1"/>
    <property type="molecule type" value="Genomic_DNA"/>
</dbReference>
<dbReference type="Proteomes" id="UP001432292">
    <property type="component" value="Chromosome"/>
</dbReference>
<dbReference type="AlphaFoldDB" id="A0A640SIH5"/>
<sequence>MKSLVSGAMSAVMLGGIVLASGTGVAYAESNPRPAVQSNMVNPIEEARSMCIMSKSKDDCAYLMHNTKMIKMVKNCLIKGAIGGAGALIVGRYVSKDVAKDIASKTVVAGATGCLSSLA</sequence>